<dbReference type="Proteomes" id="UP000728032">
    <property type="component" value="Unassembled WGS sequence"/>
</dbReference>
<name>A0A7R9L934_9ACAR</name>
<evidence type="ECO:0000313" key="2">
    <source>
        <dbReference type="Proteomes" id="UP000728032"/>
    </source>
</evidence>
<evidence type="ECO:0000313" key="1">
    <source>
        <dbReference type="EMBL" id="CAD7637016.1"/>
    </source>
</evidence>
<dbReference type="OrthoDB" id="8194569at2759"/>
<sequence>MYGYVNRSVERKWLDLCEAGVVGVEGQLWAVIQLGDRLSGKRYLVVVYVVTAGLHDDDLGCDEEETVLLAWVVVDQTNAKFSGSDRKICDISERMVRQILARHEMPDNRFFVTLLSKTNFKTTQEVLKCRGIAQS</sequence>
<keyword evidence="2" id="KW-1185">Reference proteome</keyword>
<gene>
    <name evidence="1" type="ORF">ONB1V03_LOCUS564</name>
</gene>
<organism evidence="1">
    <name type="scientific">Oppiella nova</name>
    <dbReference type="NCBI Taxonomy" id="334625"/>
    <lineage>
        <taxon>Eukaryota</taxon>
        <taxon>Metazoa</taxon>
        <taxon>Ecdysozoa</taxon>
        <taxon>Arthropoda</taxon>
        <taxon>Chelicerata</taxon>
        <taxon>Arachnida</taxon>
        <taxon>Acari</taxon>
        <taxon>Acariformes</taxon>
        <taxon>Sarcoptiformes</taxon>
        <taxon>Oribatida</taxon>
        <taxon>Brachypylina</taxon>
        <taxon>Oppioidea</taxon>
        <taxon>Oppiidae</taxon>
        <taxon>Oppiella</taxon>
    </lineage>
</organism>
<reference evidence="1" key="1">
    <citation type="submission" date="2020-11" db="EMBL/GenBank/DDBJ databases">
        <authorList>
            <person name="Tran Van P."/>
        </authorList>
    </citation>
    <scope>NUCLEOTIDE SEQUENCE</scope>
</reference>
<dbReference type="AlphaFoldDB" id="A0A7R9L934"/>
<proteinExistence type="predicted"/>
<protein>
    <submittedName>
        <fullName evidence="1">Uncharacterized protein</fullName>
    </submittedName>
</protein>
<dbReference type="EMBL" id="CAJPVJ010000042">
    <property type="protein sequence ID" value="CAG2159390.1"/>
    <property type="molecule type" value="Genomic_DNA"/>
</dbReference>
<dbReference type="EMBL" id="OC914867">
    <property type="protein sequence ID" value="CAD7637016.1"/>
    <property type="molecule type" value="Genomic_DNA"/>
</dbReference>
<accession>A0A7R9L934</accession>